<evidence type="ECO:0000313" key="3">
    <source>
        <dbReference type="EMBL" id="KAF8479534.1"/>
    </source>
</evidence>
<protein>
    <submittedName>
        <fullName evidence="3">Uncharacterized protein</fullName>
    </submittedName>
</protein>
<keyword evidence="4" id="KW-1185">Reference proteome</keyword>
<keyword evidence="2" id="KW-1133">Transmembrane helix</keyword>
<comment type="caution">
    <text evidence="3">The sequence shown here is derived from an EMBL/GenBank/DDBJ whole genome shotgun (WGS) entry which is preliminary data.</text>
</comment>
<evidence type="ECO:0000256" key="1">
    <source>
        <dbReference type="SAM" id="MobiDB-lite"/>
    </source>
</evidence>
<reference evidence="3" key="1">
    <citation type="submission" date="2019-10" db="EMBL/GenBank/DDBJ databases">
        <authorList>
            <consortium name="DOE Joint Genome Institute"/>
            <person name="Kuo A."/>
            <person name="Miyauchi S."/>
            <person name="Kiss E."/>
            <person name="Drula E."/>
            <person name="Kohler A."/>
            <person name="Sanchez-Garcia M."/>
            <person name="Andreopoulos B."/>
            <person name="Barry K.W."/>
            <person name="Bonito G."/>
            <person name="Buee M."/>
            <person name="Carver A."/>
            <person name="Chen C."/>
            <person name="Cichocki N."/>
            <person name="Clum A."/>
            <person name="Culley D."/>
            <person name="Crous P.W."/>
            <person name="Fauchery L."/>
            <person name="Girlanda M."/>
            <person name="Hayes R."/>
            <person name="Keri Z."/>
            <person name="LaButti K."/>
            <person name="Lipzen A."/>
            <person name="Lombard V."/>
            <person name="Magnuson J."/>
            <person name="Maillard F."/>
            <person name="Morin E."/>
            <person name="Murat C."/>
            <person name="Nolan M."/>
            <person name="Ohm R."/>
            <person name="Pangilinan J."/>
            <person name="Pereira M."/>
            <person name="Perotto S."/>
            <person name="Peter M."/>
            <person name="Riley R."/>
            <person name="Sitrit Y."/>
            <person name="Stielow B."/>
            <person name="Szollosi G."/>
            <person name="Zifcakova L."/>
            <person name="Stursova M."/>
            <person name="Spatafora J.W."/>
            <person name="Tedersoo L."/>
            <person name="Vaario L.-M."/>
            <person name="Yamada A."/>
            <person name="Yan M."/>
            <person name="Wang P."/>
            <person name="Xu J."/>
            <person name="Bruns T."/>
            <person name="Baldrian P."/>
            <person name="Vilgalys R."/>
            <person name="Henrissat B."/>
            <person name="Grigoriev I.V."/>
            <person name="Hibbett D."/>
            <person name="Nagy L.G."/>
            <person name="Martin F.M."/>
        </authorList>
    </citation>
    <scope>NUCLEOTIDE SEQUENCE</scope>
    <source>
        <strain evidence="3">Prilba</strain>
    </source>
</reference>
<evidence type="ECO:0000256" key="2">
    <source>
        <dbReference type="SAM" id="Phobius"/>
    </source>
</evidence>
<feature type="transmembrane region" description="Helical" evidence="2">
    <location>
        <begin position="137"/>
        <end position="157"/>
    </location>
</feature>
<keyword evidence="2" id="KW-0472">Membrane</keyword>
<dbReference type="Proteomes" id="UP000759537">
    <property type="component" value="Unassembled WGS sequence"/>
</dbReference>
<reference evidence="3" key="2">
    <citation type="journal article" date="2020" name="Nat. Commun.">
        <title>Large-scale genome sequencing of mycorrhizal fungi provides insights into the early evolution of symbiotic traits.</title>
        <authorList>
            <person name="Miyauchi S."/>
            <person name="Kiss E."/>
            <person name="Kuo A."/>
            <person name="Drula E."/>
            <person name="Kohler A."/>
            <person name="Sanchez-Garcia M."/>
            <person name="Morin E."/>
            <person name="Andreopoulos B."/>
            <person name="Barry K.W."/>
            <person name="Bonito G."/>
            <person name="Buee M."/>
            <person name="Carver A."/>
            <person name="Chen C."/>
            <person name="Cichocki N."/>
            <person name="Clum A."/>
            <person name="Culley D."/>
            <person name="Crous P.W."/>
            <person name="Fauchery L."/>
            <person name="Girlanda M."/>
            <person name="Hayes R.D."/>
            <person name="Keri Z."/>
            <person name="LaButti K."/>
            <person name="Lipzen A."/>
            <person name="Lombard V."/>
            <person name="Magnuson J."/>
            <person name="Maillard F."/>
            <person name="Murat C."/>
            <person name="Nolan M."/>
            <person name="Ohm R.A."/>
            <person name="Pangilinan J."/>
            <person name="Pereira M.F."/>
            <person name="Perotto S."/>
            <person name="Peter M."/>
            <person name="Pfister S."/>
            <person name="Riley R."/>
            <person name="Sitrit Y."/>
            <person name="Stielow J.B."/>
            <person name="Szollosi G."/>
            <person name="Zifcakova L."/>
            <person name="Stursova M."/>
            <person name="Spatafora J.W."/>
            <person name="Tedersoo L."/>
            <person name="Vaario L.M."/>
            <person name="Yamada A."/>
            <person name="Yan M."/>
            <person name="Wang P."/>
            <person name="Xu J."/>
            <person name="Bruns T."/>
            <person name="Baldrian P."/>
            <person name="Vilgalys R."/>
            <person name="Dunand C."/>
            <person name="Henrissat B."/>
            <person name="Grigoriev I.V."/>
            <person name="Hibbett D."/>
            <person name="Nagy L.G."/>
            <person name="Martin F.M."/>
        </authorList>
    </citation>
    <scope>NUCLEOTIDE SEQUENCE</scope>
    <source>
        <strain evidence="3">Prilba</strain>
    </source>
</reference>
<organism evidence="3 4">
    <name type="scientific">Russula ochroleuca</name>
    <dbReference type="NCBI Taxonomy" id="152965"/>
    <lineage>
        <taxon>Eukaryota</taxon>
        <taxon>Fungi</taxon>
        <taxon>Dikarya</taxon>
        <taxon>Basidiomycota</taxon>
        <taxon>Agaricomycotina</taxon>
        <taxon>Agaricomycetes</taxon>
        <taxon>Russulales</taxon>
        <taxon>Russulaceae</taxon>
        <taxon>Russula</taxon>
    </lineage>
</organism>
<dbReference type="EMBL" id="WHVB01000009">
    <property type="protein sequence ID" value="KAF8479534.1"/>
    <property type="molecule type" value="Genomic_DNA"/>
</dbReference>
<keyword evidence="2" id="KW-0812">Transmembrane</keyword>
<gene>
    <name evidence="3" type="ORF">DFH94DRAFT_744177</name>
</gene>
<evidence type="ECO:0000313" key="4">
    <source>
        <dbReference type="Proteomes" id="UP000759537"/>
    </source>
</evidence>
<name>A0A9P5MV26_9AGAM</name>
<accession>A0A9P5MV26</accession>
<dbReference type="AlphaFoldDB" id="A0A9P5MV26"/>
<feature type="compositionally biased region" description="Basic residues" evidence="1">
    <location>
        <begin position="30"/>
        <end position="43"/>
    </location>
</feature>
<proteinExistence type="predicted"/>
<feature type="region of interest" description="Disordered" evidence="1">
    <location>
        <begin position="23"/>
        <end position="46"/>
    </location>
</feature>
<sequence length="158" mass="17974">MENFSREGVKPCPIVSSRAQHTPLFDTPRCRHPHSRPRSKRSMSRLSTSYPHVYSCVDSGDTCVDFITGLPRRVQLTLRFRKCRPPHGSRVAFVWRLRGGRSGSRLRSVWRSRRGHLASCLASTVSGSGASTSTASLFPLIIDRIILYFYLMIVLLYY</sequence>